<dbReference type="GO" id="GO:0003700">
    <property type="term" value="F:DNA-binding transcription factor activity"/>
    <property type="evidence" value="ECO:0007669"/>
    <property type="project" value="InterPro"/>
</dbReference>
<dbReference type="InterPro" id="IPR000847">
    <property type="entry name" value="LysR_HTH_N"/>
</dbReference>
<dbReference type="GO" id="GO:0000976">
    <property type="term" value="F:transcription cis-regulatory region binding"/>
    <property type="evidence" value="ECO:0007669"/>
    <property type="project" value="TreeGrafter"/>
</dbReference>
<keyword evidence="2" id="KW-0805">Transcription regulation</keyword>
<dbReference type="Proteomes" id="UP000593802">
    <property type="component" value="Chromosome"/>
</dbReference>
<keyword evidence="3" id="KW-0238">DNA-binding</keyword>
<dbReference type="PANTHER" id="PTHR30126">
    <property type="entry name" value="HTH-TYPE TRANSCRIPTIONAL REGULATOR"/>
    <property type="match status" value="1"/>
</dbReference>
<dbReference type="PROSITE" id="PS50931">
    <property type="entry name" value="HTH_LYSR"/>
    <property type="match status" value="1"/>
</dbReference>
<evidence type="ECO:0000313" key="7">
    <source>
        <dbReference type="Proteomes" id="UP000593802"/>
    </source>
</evidence>
<dbReference type="PANTHER" id="PTHR30126:SF40">
    <property type="entry name" value="HTH-TYPE TRANSCRIPTIONAL REGULATOR GLTR"/>
    <property type="match status" value="1"/>
</dbReference>
<dbReference type="SUPFAM" id="SSF53850">
    <property type="entry name" value="Periplasmic binding protein-like II"/>
    <property type="match status" value="1"/>
</dbReference>
<dbReference type="RefSeq" id="WP_200760277.1">
    <property type="nucleotide sequence ID" value="NZ_AP023366.1"/>
</dbReference>
<evidence type="ECO:0000256" key="2">
    <source>
        <dbReference type="ARBA" id="ARBA00023015"/>
    </source>
</evidence>
<accession>A0A7I8DCL5</accession>
<proteinExistence type="inferred from homology"/>
<evidence type="ECO:0000256" key="1">
    <source>
        <dbReference type="ARBA" id="ARBA00009437"/>
    </source>
</evidence>
<dbReference type="KEGG" id="eff:skT53_12450"/>
<evidence type="ECO:0000256" key="3">
    <source>
        <dbReference type="ARBA" id="ARBA00023125"/>
    </source>
</evidence>
<evidence type="ECO:0000259" key="5">
    <source>
        <dbReference type="PROSITE" id="PS50931"/>
    </source>
</evidence>
<reference evidence="6 7" key="1">
    <citation type="submission" date="2020-08" db="EMBL/GenBank/DDBJ databases">
        <title>Complete Genome Sequence of Effusibacillus dendaii Strain skT53, Isolated from Farmland soil.</title>
        <authorList>
            <person name="Konishi T."/>
            <person name="Kawasaki H."/>
        </authorList>
    </citation>
    <scope>NUCLEOTIDE SEQUENCE [LARGE SCALE GENOMIC DNA]</scope>
    <source>
        <strain evidence="7">skT53</strain>
    </source>
</reference>
<dbReference type="Pfam" id="PF03466">
    <property type="entry name" value="LysR_substrate"/>
    <property type="match status" value="1"/>
</dbReference>
<organism evidence="6 7">
    <name type="scientific">Effusibacillus dendaii</name>
    <dbReference type="NCBI Taxonomy" id="2743772"/>
    <lineage>
        <taxon>Bacteria</taxon>
        <taxon>Bacillati</taxon>
        <taxon>Bacillota</taxon>
        <taxon>Bacilli</taxon>
        <taxon>Bacillales</taxon>
        <taxon>Alicyclobacillaceae</taxon>
        <taxon>Effusibacillus</taxon>
    </lineage>
</organism>
<dbReference type="Gene3D" id="3.40.190.10">
    <property type="entry name" value="Periplasmic binding protein-like II"/>
    <property type="match status" value="2"/>
</dbReference>
<evidence type="ECO:0000313" key="6">
    <source>
        <dbReference type="EMBL" id="BCJ86260.1"/>
    </source>
</evidence>
<gene>
    <name evidence="6" type="ORF">skT53_12450</name>
</gene>
<dbReference type="EMBL" id="AP023366">
    <property type="protein sequence ID" value="BCJ86260.1"/>
    <property type="molecule type" value="Genomic_DNA"/>
</dbReference>
<dbReference type="SUPFAM" id="SSF46785">
    <property type="entry name" value="Winged helix' DNA-binding domain"/>
    <property type="match status" value="1"/>
</dbReference>
<keyword evidence="7" id="KW-1185">Reference proteome</keyword>
<keyword evidence="4" id="KW-0804">Transcription</keyword>
<dbReference type="PRINTS" id="PR00039">
    <property type="entry name" value="HTHLYSR"/>
</dbReference>
<protein>
    <submittedName>
        <fullName evidence="6">LysR family transcriptional regulator</fullName>
    </submittedName>
</protein>
<dbReference type="Pfam" id="PF00126">
    <property type="entry name" value="HTH_1"/>
    <property type="match status" value="1"/>
</dbReference>
<dbReference type="Gene3D" id="1.10.10.10">
    <property type="entry name" value="Winged helix-like DNA-binding domain superfamily/Winged helix DNA-binding domain"/>
    <property type="match status" value="1"/>
</dbReference>
<sequence>MELKNIEAFLMVINKGSFSAAADALYISQPTISIRIQQLEQHLNTTLFERENGKKIALTQAGEKIYPYFQEAFQLIQKGQEILKENPMEREKIKISCPNHMGVEIMPEVLKVLYDCFPNFEFPVKISVTEQIIQEIRLGEADIGFAYIQPEKSCEDLSMVKIANEQNILVCAPDHRLTKLDKVSPSDLENERIIVYNREFVTTKIIEQFLEKNRLKEYKQVEISNVGWLKMMVRKGLGIAFLQNIIVQEELQSGKLIKLDLRKSLPPTPIYLIFRTDLHQEIKDIIIKTSKRIFSRL</sequence>
<dbReference type="InterPro" id="IPR036388">
    <property type="entry name" value="WH-like_DNA-bd_sf"/>
</dbReference>
<evidence type="ECO:0000256" key="4">
    <source>
        <dbReference type="ARBA" id="ARBA00023163"/>
    </source>
</evidence>
<feature type="domain" description="HTH lysR-type" evidence="5">
    <location>
        <begin position="1"/>
        <end position="59"/>
    </location>
</feature>
<comment type="similarity">
    <text evidence="1">Belongs to the LysR transcriptional regulatory family.</text>
</comment>
<dbReference type="InterPro" id="IPR005119">
    <property type="entry name" value="LysR_subst-bd"/>
</dbReference>
<dbReference type="FunFam" id="1.10.10.10:FF:000001">
    <property type="entry name" value="LysR family transcriptional regulator"/>
    <property type="match status" value="1"/>
</dbReference>
<dbReference type="AlphaFoldDB" id="A0A7I8DCL5"/>
<dbReference type="CDD" id="cd05466">
    <property type="entry name" value="PBP2_LTTR_substrate"/>
    <property type="match status" value="1"/>
</dbReference>
<dbReference type="InterPro" id="IPR036390">
    <property type="entry name" value="WH_DNA-bd_sf"/>
</dbReference>
<name>A0A7I8DCL5_9BACL</name>